<evidence type="ECO:0000259" key="1">
    <source>
        <dbReference type="PROSITE" id="PS51388"/>
    </source>
</evidence>
<keyword evidence="3" id="KW-1185">Reference proteome</keyword>
<protein>
    <recommendedName>
        <fullName evidence="1">GED domain-containing protein</fullName>
    </recommendedName>
</protein>
<evidence type="ECO:0000313" key="3">
    <source>
        <dbReference type="Proteomes" id="UP001194746"/>
    </source>
</evidence>
<dbReference type="PROSITE" id="PS51388">
    <property type="entry name" value="GED"/>
    <property type="match status" value="1"/>
</dbReference>
<reference evidence="2" key="1">
    <citation type="journal article" date="2019" name="Beilstein J. Org. Chem.">
        <title>Nanangenines: drimane sesquiterpenoids as the dominant metabolite cohort of a novel Australian fungus, Aspergillus nanangensis.</title>
        <authorList>
            <person name="Lacey H.J."/>
            <person name="Gilchrist C.L.M."/>
            <person name="Crombie A."/>
            <person name="Kalaitzis J.A."/>
            <person name="Vuong D."/>
            <person name="Rutledge P.J."/>
            <person name="Turner P."/>
            <person name="Pitt J.I."/>
            <person name="Lacey E."/>
            <person name="Chooi Y.H."/>
            <person name="Piggott A.M."/>
        </authorList>
    </citation>
    <scope>NUCLEOTIDE SEQUENCE</scope>
    <source>
        <strain evidence="2">MST-FP2251</strain>
    </source>
</reference>
<dbReference type="AlphaFoldDB" id="A0AAD4GPC8"/>
<sequence>MGLVSKILSDTLPVQNGHGQKKGTPNVQEILATFDQHIIPDMDHAACEEATEALNAYYKVSMKTFVDNVCRQVLEHLHLVFDPTRVGALSDERVRKVALESPQTTTKREELKSLAEALENSLRLLSDDSDF</sequence>
<reference evidence="2" key="2">
    <citation type="submission" date="2020-02" db="EMBL/GenBank/DDBJ databases">
        <authorList>
            <person name="Gilchrist C.L.M."/>
            <person name="Chooi Y.-H."/>
        </authorList>
    </citation>
    <scope>NUCLEOTIDE SEQUENCE</scope>
    <source>
        <strain evidence="2">MST-FP2251</strain>
    </source>
</reference>
<dbReference type="InterPro" id="IPR020850">
    <property type="entry name" value="GED_dom"/>
</dbReference>
<gene>
    <name evidence="2" type="ORF">FE257_003840</name>
</gene>
<evidence type="ECO:0000313" key="2">
    <source>
        <dbReference type="EMBL" id="KAF9883213.1"/>
    </source>
</evidence>
<organism evidence="2 3">
    <name type="scientific">Aspergillus nanangensis</name>
    <dbReference type="NCBI Taxonomy" id="2582783"/>
    <lineage>
        <taxon>Eukaryota</taxon>
        <taxon>Fungi</taxon>
        <taxon>Dikarya</taxon>
        <taxon>Ascomycota</taxon>
        <taxon>Pezizomycotina</taxon>
        <taxon>Eurotiomycetes</taxon>
        <taxon>Eurotiomycetidae</taxon>
        <taxon>Eurotiales</taxon>
        <taxon>Aspergillaceae</taxon>
        <taxon>Aspergillus</taxon>
        <taxon>Aspergillus subgen. Circumdati</taxon>
    </lineage>
</organism>
<name>A0AAD4GPC8_ASPNN</name>
<dbReference type="EMBL" id="VCAU01000176">
    <property type="protein sequence ID" value="KAF9883213.1"/>
    <property type="molecule type" value="Genomic_DNA"/>
</dbReference>
<comment type="caution">
    <text evidence="2">The sequence shown here is derived from an EMBL/GenBank/DDBJ whole genome shotgun (WGS) entry which is preliminary data.</text>
</comment>
<accession>A0AAD4GPC8</accession>
<proteinExistence type="predicted"/>
<feature type="domain" description="GED" evidence="1">
    <location>
        <begin position="47"/>
        <end position="131"/>
    </location>
</feature>
<dbReference type="Proteomes" id="UP001194746">
    <property type="component" value="Unassembled WGS sequence"/>
</dbReference>